<evidence type="ECO:0000256" key="5">
    <source>
        <dbReference type="ARBA" id="ARBA00022741"/>
    </source>
</evidence>
<dbReference type="Pfam" id="PF08352">
    <property type="entry name" value="oligo_HPY"/>
    <property type="match status" value="2"/>
</dbReference>
<dbReference type="InterPro" id="IPR027417">
    <property type="entry name" value="P-loop_NTPase"/>
</dbReference>
<evidence type="ECO:0000313" key="10">
    <source>
        <dbReference type="EMBL" id="MBA8795699.1"/>
    </source>
</evidence>
<feature type="compositionally biased region" description="Low complexity" evidence="8">
    <location>
        <begin position="701"/>
        <end position="717"/>
    </location>
</feature>
<dbReference type="InterPro" id="IPR013563">
    <property type="entry name" value="Oligopep_ABC_C"/>
</dbReference>
<dbReference type="SUPFAM" id="SSF52540">
    <property type="entry name" value="P-loop containing nucleoside triphosphate hydrolases"/>
    <property type="match status" value="2"/>
</dbReference>
<dbReference type="GO" id="GO:0005886">
    <property type="term" value="C:plasma membrane"/>
    <property type="evidence" value="ECO:0007669"/>
    <property type="project" value="UniProtKB-SubCell"/>
</dbReference>
<organism evidence="10 11">
    <name type="scientific">Microlunatus kandeliicorticis</name>
    <dbReference type="NCBI Taxonomy" id="1759536"/>
    <lineage>
        <taxon>Bacteria</taxon>
        <taxon>Bacillati</taxon>
        <taxon>Actinomycetota</taxon>
        <taxon>Actinomycetes</taxon>
        <taxon>Propionibacteriales</taxon>
        <taxon>Propionibacteriaceae</taxon>
        <taxon>Microlunatus</taxon>
    </lineage>
</organism>
<keyword evidence="7" id="KW-0472">Membrane</keyword>
<feature type="domain" description="ABC transporter" evidence="9">
    <location>
        <begin position="5"/>
        <end position="255"/>
    </location>
</feature>
<dbReference type="Proteomes" id="UP000523079">
    <property type="component" value="Unassembled WGS sequence"/>
</dbReference>
<comment type="caution">
    <text evidence="10">The sequence shown here is derived from an EMBL/GenBank/DDBJ whole genome shotgun (WGS) entry which is preliminary data.</text>
</comment>
<dbReference type="NCBIfam" id="NF007739">
    <property type="entry name" value="PRK10419.1"/>
    <property type="match status" value="2"/>
</dbReference>
<dbReference type="PROSITE" id="PS00211">
    <property type="entry name" value="ABC_TRANSPORTER_1"/>
    <property type="match status" value="1"/>
</dbReference>
<reference evidence="10 11" key="1">
    <citation type="submission" date="2020-07" db="EMBL/GenBank/DDBJ databases">
        <title>Sequencing the genomes of 1000 actinobacteria strains.</title>
        <authorList>
            <person name="Klenk H.-P."/>
        </authorList>
    </citation>
    <scope>NUCLEOTIDE SEQUENCE [LARGE SCALE GENOMIC DNA]</scope>
    <source>
        <strain evidence="10 11">DSM 100723</strain>
    </source>
</reference>
<evidence type="ECO:0000313" key="11">
    <source>
        <dbReference type="Proteomes" id="UP000523079"/>
    </source>
</evidence>
<dbReference type="FunFam" id="3.40.50.300:FF:000016">
    <property type="entry name" value="Oligopeptide ABC transporter ATP-binding component"/>
    <property type="match status" value="2"/>
</dbReference>
<evidence type="ECO:0000256" key="3">
    <source>
        <dbReference type="ARBA" id="ARBA00022448"/>
    </source>
</evidence>
<dbReference type="PANTHER" id="PTHR43297">
    <property type="entry name" value="OLIGOPEPTIDE TRANSPORT ATP-BINDING PROTEIN APPD"/>
    <property type="match status" value="1"/>
</dbReference>
<feature type="region of interest" description="Disordered" evidence="8">
    <location>
        <begin position="627"/>
        <end position="653"/>
    </location>
</feature>
<name>A0A7W3IV06_9ACTN</name>
<dbReference type="SMART" id="SM00382">
    <property type="entry name" value="AAA"/>
    <property type="match status" value="2"/>
</dbReference>
<accession>A0A7W3IV06</accession>
<dbReference type="InterPro" id="IPR003439">
    <property type="entry name" value="ABC_transporter-like_ATP-bd"/>
</dbReference>
<dbReference type="GO" id="GO:0016887">
    <property type="term" value="F:ATP hydrolysis activity"/>
    <property type="evidence" value="ECO:0007669"/>
    <property type="project" value="InterPro"/>
</dbReference>
<dbReference type="InterPro" id="IPR017871">
    <property type="entry name" value="ABC_transporter-like_CS"/>
</dbReference>
<evidence type="ECO:0000256" key="2">
    <source>
        <dbReference type="ARBA" id="ARBA00005417"/>
    </source>
</evidence>
<feature type="region of interest" description="Disordered" evidence="8">
    <location>
        <begin position="330"/>
        <end position="368"/>
    </location>
</feature>
<dbReference type="GO" id="GO:0005524">
    <property type="term" value="F:ATP binding"/>
    <property type="evidence" value="ECO:0007669"/>
    <property type="project" value="UniProtKB-KW"/>
</dbReference>
<sequence length="736" mass="78663">MSYPLEIENLRTQIRLRHSVVQAVSDLSLHIEAGETLGLVGESGCGKSMTGLSIMGLLPPGGSIVGGSVRVDGRELVGLPEPELQRVRGNEVAMVFQDSMTSLNPTRTIGYQVAEPVRRHLGAGKAEARERALEVLGLVGLPRPAERLDDYPHQLSGGLRQRVLIAMALACGPKVLIADEPTTAMDVTIQSQILHLLDDLKKRLGMAVLLITHDMGVVAGRADRVHVMYAGQLVERAGTTELFDAMAHPYTQGLLASIPQLDQPPASTLYSIPGIPPDLADPPRGCRFAARCPYADARCETEPTLAVTGPARAGAEHEVACWHPVEGPLPRLAAPTPAPSATPTPGPTATARPATEPAPGPATGPQEDERAELVAVTGLVREFPVRSGLFGRSGLSVKAVSDVSFTVRRGETFGLVGESGCGKSTIGRMVVALDRPDRGAVALRGEDLATLGGRPLRRRRRDLQLMFQDPYASLDPRVRVGATLREPLEIQGIGSRREQDRRIRELLAEVGLPGSAVDRYPHEFSGGQRQRIGLARALALSPALIVADEPVSALDVSIRSQVLNLMKRLQATHELSYVVISHDLAVVKYLADRIGVMYLGRLVEVGPAAEIYAAPAHHYTAGLIDSIPVPDPRAERSKPRDGVRGELPSPVHPPSGCRFRTRCPAAQAICAEELPPLRPFGPGHAAACHFPLREPEPDRPAAPVATLATPVTPVTPAGRTTEQTADPSTPDSRRTP</sequence>
<dbReference type="PROSITE" id="PS50893">
    <property type="entry name" value="ABC_TRANSPORTER_2"/>
    <property type="match status" value="2"/>
</dbReference>
<evidence type="ECO:0000256" key="4">
    <source>
        <dbReference type="ARBA" id="ARBA00022475"/>
    </source>
</evidence>
<evidence type="ECO:0000256" key="6">
    <source>
        <dbReference type="ARBA" id="ARBA00022840"/>
    </source>
</evidence>
<keyword evidence="11" id="KW-1185">Reference proteome</keyword>
<dbReference type="CDD" id="cd03257">
    <property type="entry name" value="ABC_NikE_OppD_transporters"/>
    <property type="match status" value="2"/>
</dbReference>
<dbReference type="InterPro" id="IPR003593">
    <property type="entry name" value="AAA+_ATPase"/>
</dbReference>
<dbReference type="AlphaFoldDB" id="A0A7W3IV06"/>
<dbReference type="Gene3D" id="3.40.50.300">
    <property type="entry name" value="P-loop containing nucleotide triphosphate hydrolases"/>
    <property type="match status" value="2"/>
</dbReference>
<evidence type="ECO:0000259" key="9">
    <source>
        <dbReference type="PROSITE" id="PS50893"/>
    </source>
</evidence>
<proteinExistence type="inferred from homology"/>
<evidence type="ECO:0000256" key="1">
    <source>
        <dbReference type="ARBA" id="ARBA00004202"/>
    </source>
</evidence>
<dbReference type="EMBL" id="JACGWT010000005">
    <property type="protein sequence ID" value="MBA8795699.1"/>
    <property type="molecule type" value="Genomic_DNA"/>
</dbReference>
<evidence type="ECO:0000256" key="8">
    <source>
        <dbReference type="SAM" id="MobiDB-lite"/>
    </source>
</evidence>
<protein>
    <submittedName>
        <fullName evidence="10">Oligopeptide/dipeptide ABC transporter ATP-binding protein</fullName>
    </submittedName>
</protein>
<keyword evidence="6 10" id="KW-0067">ATP-binding</keyword>
<dbReference type="GO" id="GO:0015833">
    <property type="term" value="P:peptide transport"/>
    <property type="evidence" value="ECO:0007669"/>
    <property type="project" value="InterPro"/>
</dbReference>
<keyword evidence="4" id="KW-1003">Cell membrane</keyword>
<dbReference type="PANTHER" id="PTHR43297:SF2">
    <property type="entry name" value="DIPEPTIDE TRANSPORT ATP-BINDING PROTEIN DPPD"/>
    <property type="match status" value="1"/>
</dbReference>
<feature type="compositionally biased region" description="Basic and acidic residues" evidence="8">
    <location>
        <begin position="632"/>
        <end position="644"/>
    </location>
</feature>
<dbReference type="Pfam" id="PF00005">
    <property type="entry name" value="ABC_tran"/>
    <property type="match status" value="2"/>
</dbReference>
<keyword evidence="3" id="KW-0813">Transport</keyword>
<comment type="similarity">
    <text evidence="2">Belongs to the ABC transporter superfamily.</text>
</comment>
<dbReference type="InterPro" id="IPR050388">
    <property type="entry name" value="ABC_Ni/Peptide_Import"/>
</dbReference>
<dbReference type="RefSeq" id="WP_182561285.1">
    <property type="nucleotide sequence ID" value="NZ_JACGWT010000005.1"/>
</dbReference>
<gene>
    <name evidence="10" type="ORF">FHX74_003335</name>
</gene>
<evidence type="ECO:0000256" key="7">
    <source>
        <dbReference type="ARBA" id="ARBA00023136"/>
    </source>
</evidence>
<dbReference type="NCBIfam" id="NF008453">
    <property type="entry name" value="PRK11308.1"/>
    <property type="match status" value="2"/>
</dbReference>
<comment type="subcellular location">
    <subcellularLocation>
        <location evidence="1">Cell membrane</location>
        <topology evidence="1">Peripheral membrane protein</topology>
    </subcellularLocation>
</comment>
<feature type="compositionally biased region" description="Polar residues" evidence="8">
    <location>
        <begin position="718"/>
        <end position="730"/>
    </location>
</feature>
<feature type="domain" description="ABC transporter" evidence="9">
    <location>
        <begin position="385"/>
        <end position="624"/>
    </location>
</feature>
<feature type="region of interest" description="Disordered" evidence="8">
    <location>
        <begin position="692"/>
        <end position="736"/>
    </location>
</feature>
<dbReference type="NCBIfam" id="TIGR01727">
    <property type="entry name" value="oligo_HPY"/>
    <property type="match status" value="2"/>
</dbReference>
<feature type="compositionally biased region" description="Pro residues" evidence="8">
    <location>
        <begin position="336"/>
        <end position="346"/>
    </location>
</feature>
<keyword evidence="5" id="KW-0547">Nucleotide-binding</keyword>